<reference evidence="1" key="1">
    <citation type="submission" date="2020-02" db="EMBL/GenBank/DDBJ databases">
        <authorList>
            <person name="Meier V. D."/>
        </authorList>
    </citation>
    <scope>NUCLEOTIDE SEQUENCE</scope>
    <source>
        <strain evidence="1">AVDCRST_MAG40</strain>
    </source>
</reference>
<sequence length="97" mass="10319">AYLFAIVRGVAFQEDTPDPYDLETQNLYFFIGRNYLVTVHAGPAPACVAQTIGVDTGCGYPGGRLSALQWPEGVVRSVAGPVPPEPMGRPAGSARRL</sequence>
<dbReference type="Gene3D" id="3.30.460.20">
    <property type="entry name" value="CorA soluble domain-like"/>
    <property type="match status" value="1"/>
</dbReference>
<feature type="non-terminal residue" evidence="1">
    <location>
        <position position="1"/>
    </location>
</feature>
<name>A0A6J4KB49_9BACT</name>
<accession>A0A6J4KB49</accession>
<dbReference type="InterPro" id="IPR045861">
    <property type="entry name" value="CorA_cytoplasmic_dom"/>
</dbReference>
<dbReference type="SUPFAM" id="SSF143865">
    <property type="entry name" value="CorA soluble domain-like"/>
    <property type="match status" value="1"/>
</dbReference>
<organism evidence="1">
    <name type="scientific">uncultured Gemmatimonadaceae bacterium</name>
    <dbReference type="NCBI Taxonomy" id="246130"/>
    <lineage>
        <taxon>Bacteria</taxon>
        <taxon>Pseudomonadati</taxon>
        <taxon>Gemmatimonadota</taxon>
        <taxon>Gemmatimonadia</taxon>
        <taxon>Gemmatimonadales</taxon>
        <taxon>Gemmatimonadaceae</taxon>
        <taxon>environmental samples</taxon>
    </lineage>
</organism>
<dbReference type="AlphaFoldDB" id="A0A6J4KB49"/>
<proteinExistence type="predicted"/>
<dbReference type="EMBL" id="CADCTX010000100">
    <property type="protein sequence ID" value="CAA9300953.1"/>
    <property type="molecule type" value="Genomic_DNA"/>
</dbReference>
<evidence type="ECO:0000313" key="1">
    <source>
        <dbReference type="EMBL" id="CAA9300953.1"/>
    </source>
</evidence>
<protein>
    <submittedName>
        <fullName evidence="1">Uncharacterized protein</fullName>
    </submittedName>
</protein>
<gene>
    <name evidence="1" type="ORF">AVDCRST_MAG40-354</name>
</gene>